<evidence type="ECO:0000256" key="1">
    <source>
        <dbReference type="SAM" id="MobiDB-lite"/>
    </source>
</evidence>
<sequence>MAKEKPEPEDFFGIENIPDLGDSSSNTPPPSSDNEPSLQELFVEKLLKHDQLPLTSRSPSERAKILKKRGNNPPKESEATHQNTVPLPFGHMRFDSDNEPSTGNINEQEANSIENVPKPKKSFEYRRIVPDDEVSVDEDQPTSDIAKRRVTSPNLEPVDEEAEDEIFDRRPSIQKQLPILTPRLNELNDEEILDNLENEIEHKRKLFAGRKETGSLAKINKPIKDMSTLEEGDTSDGEEISAYEEVIRMREEKERQNIQRLSSADRDGSLLALHKLWSLIPDLNKLTREEILDLLVENVLYNESK</sequence>
<organism evidence="2 3">
    <name type="scientific">Romanomermis culicivorax</name>
    <name type="common">Nematode worm</name>
    <dbReference type="NCBI Taxonomy" id="13658"/>
    <lineage>
        <taxon>Eukaryota</taxon>
        <taxon>Metazoa</taxon>
        <taxon>Ecdysozoa</taxon>
        <taxon>Nematoda</taxon>
        <taxon>Enoplea</taxon>
        <taxon>Dorylaimia</taxon>
        <taxon>Mermithida</taxon>
        <taxon>Mermithoidea</taxon>
        <taxon>Mermithidae</taxon>
        <taxon>Romanomermis</taxon>
    </lineage>
</organism>
<feature type="compositionally biased region" description="Low complexity" evidence="1">
    <location>
        <begin position="22"/>
        <end position="37"/>
    </location>
</feature>
<accession>A0A915KMQ5</accession>
<protein>
    <submittedName>
        <fullName evidence="3">Uncharacterized protein</fullName>
    </submittedName>
</protein>
<reference evidence="3" key="1">
    <citation type="submission" date="2022-11" db="UniProtKB">
        <authorList>
            <consortium name="WormBaseParasite"/>
        </authorList>
    </citation>
    <scope>IDENTIFICATION</scope>
</reference>
<feature type="compositionally biased region" description="Polar residues" evidence="1">
    <location>
        <begin position="99"/>
        <end position="114"/>
    </location>
</feature>
<name>A0A915KMQ5_ROMCU</name>
<evidence type="ECO:0000313" key="3">
    <source>
        <dbReference type="WBParaSite" id="nRc.2.0.1.t39319-RA"/>
    </source>
</evidence>
<keyword evidence="2" id="KW-1185">Reference proteome</keyword>
<dbReference type="WBParaSite" id="nRc.2.0.1.t39319-RA">
    <property type="protein sequence ID" value="nRc.2.0.1.t39319-RA"/>
    <property type="gene ID" value="nRc.2.0.1.g39319"/>
</dbReference>
<dbReference type="Proteomes" id="UP000887565">
    <property type="component" value="Unplaced"/>
</dbReference>
<feature type="compositionally biased region" description="Basic and acidic residues" evidence="1">
    <location>
        <begin position="121"/>
        <end position="130"/>
    </location>
</feature>
<feature type="compositionally biased region" description="Basic and acidic residues" evidence="1">
    <location>
        <begin position="42"/>
        <end position="51"/>
    </location>
</feature>
<feature type="region of interest" description="Disordered" evidence="1">
    <location>
        <begin position="1"/>
        <end position="164"/>
    </location>
</feature>
<feature type="compositionally biased region" description="Acidic residues" evidence="1">
    <location>
        <begin position="131"/>
        <end position="141"/>
    </location>
</feature>
<dbReference type="AlphaFoldDB" id="A0A915KMQ5"/>
<evidence type="ECO:0000313" key="2">
    <source>
        <dbReference type="Proteomes" id="UP000887565"/>
    </source>
</evidence>
<proteinExistence type="predicted"/>